<evidence type="ECO:0000313" key="2">
    <source>
        <dbReference type="EMBL" id="PTR18749.1"/>
    </source>
</evidence>
<gene>
    <name evidence="2" type="ORF">C8J28_107174</name>
</gene>
<feature type="signal peptide" evidence="1">
    <location>
        <begin position="1"/>
        <end position="24"/>
    </location>
</feature>
<dbReference type="EMBL" id="QAOT01000007">
    <property type="protein sequence ID" value="PTR18749.1"/>
    <property type="molecule type" value="Genomic_DNA"/>
</dbReference>
<evidence type="ECO:0000313" key="3">
    <source>
        <dbReference type="Proteomes" id="UP000244060"/>
    </source>
</evidence>
<protein>
    <recommendedName>
        <fullName evidence="4">DUF3108 domain-containing protein</fullName>
    </recommendedName>
</protein>
<dbReference type="OrthoDB" id="7844595at2"/>
<evidence type="ECO:0008006" key="4">
    <source>
        <dbReference type="Google" id="ProtNLM"/>
    </source>
</evidence>
<proteinExistence type="predicted"/>
<feature type="chain" id="PRO_5015705968" description="DUF3108 domain-containing protein" evidence="1">
    <location>
        <begin position="25"/>
        <end position="244"/>
    </location>
</feature>
<reference evidence="2 3" key="1">
    <citation type="submission" date="2018-04" db="EMBL/GenBank/DDBJ databases">
        <title>Genomic Encyclopedia of Type Strains, Phase III (KMG-III): the genomes of soil and plant-associated and newly described type strains.</title>
        <authorList>
            <person name="Whitman W."/>
        </authorList>
    </citation>
    <scope>NUCLEOTIDE SEQUENCE [LARGE SCALE GENOMIC DNA]</scope>
    <source>
        <strain evidence="2 3">KA25</strain>
    </source>
</reference>
<keyword evidence="1" id="KW-0732">Signal</keyword>
<evidence type="ECO:0000256" key="1">
    <source>
        <dbReference type="SAM" id="SignalP"/>
    </source>
</evidence>
<sequence>MGMTLLTKILAGGLALAAAAPALGSGRTFTPPEGCTAFLTVQSRGCRVSHHYRCEQDPAGDQWRVDFDQDGLFFSSHIDHEAQWVESYEMFPTVRQTLDPNPADPASFTELLTGADSYDFGLTRDTGERSRVTGYDRLTGQSFTIDGVVLQETEFEFTETSIGGTVLRQAHGREYIHPEWRLFFAGPTQWADGTGGFLPVDGSPVQFVFPGEPGFLVTEPIFDCDAILSQAPEDGQFLKVRHDR</sequence>
<accession>A0A2T5K8N6</accession>
<comment type="caution">
    <text evidence="2">The sequence shown here is derived from an EMBL/GenBank/DDBJ whole genome shotgun (WGS) entry which is preliminary data.</text>
</comment>
<dbReference type="AlphaFoldDB" id="A0A2T5K8N6"/>
<name>A0A2T5K8N6_9RHOB</name>
<organism evidence="2 3">
    <name type="scientific">Cereibacter azotoformans</name>
    <dbReference type="NCBI Taxonomy" id="43057"/>
    <lineage>
        <taxon>Bacteria</taxon>
        <taxon>Pseudomonadati</taxon>
        <taxon>Pseudomonadota</taxon>
        <taxon>Alphaproteobacteria</taxon>
        <taxon>Rhodobacterales</taxon>
        <taxon>Paracoccaceae</taxon>
        <taxon>Cereibacter</taxon>
    </lineage>
</organism>
<dbReference type="Proteomes" id="UP000244060">
    <property type="component" value="Unassembled WGS sequence"/>
</dbReference>
<keyword evidence="3" id="KW-1185">Reference proteome</keyword>